<evidence type="ECO:0000313" key="9">
    <source>
        <dbReference type="EMBL" id="SFG37453.1"/>
    </source>
</evidence>
<evidence type="ECO:0000259" key="8">
    <source>
        <dbReference type="Pfam" id="PF00535"/>
    </source>
</evidence>
<feature type="domain" description="Glycosyltransferase 2-like" evidence="8">
    <location>
        <begin position="8"/>
        <end position="177"/>
    </location>
</feature>
<keyword evidence="10" id="KW-1185">Reference proteome</keyword>
<dbReference type="CDD" id="cd04187">
    <property type="entry name" value="DPM1_like_bac"/>
    <property type="match status" value="1"/>
</dbReference>
<dbReference type="InterPro" id="IPR050256">
    <property type="entry name" value="Glycosyltransferase_2"/>
</dbReference>
<protein>
    <submittedName>
        <fullName evidence="9">Glycosyltransferase involved in cell wall bisynthesis</fullName>
    </submittedName>
</protein>
<dbReference type="OrthoDB" id="9807778at2"/>
<dbReference type="EMBL" id="FOOY01000009">
    <property type="protein sequence ID" value="SFG37453.1"/>
    <property type="molecule type" value="Genomic_DNA"/>
</dbReference>
<keyword evidence="3 9" id="KW-0808">Transferase</keyword>
<sequence length="337" mass="38463">MNEETLLSIVVPCYNEEAVLPETIKVLTKILESLVNEEIISSQSFILFVDDGSADKTWQLIRTQSEADSAIHGLKLSRNFGHQNALIAGIETVSDHADCVITIDADLQDDVRAIRTFVNKFYEGYDVVYGVRKGRDQDTFFKKYTALAFYKLIAKMGVNLVQNHADFRLLSRRAVREFMRYQEENLFIRGIIPLLGFRSAKVYYDRQKRYAGESKYPLKKMIQFAVDGITSFSIAPIKLVMSIGFLLVLVGGGIAVYAFLNWLMDHTISGWTSLILSIWIIGGMQLIAIGVIGEYIGKIFTETKKRPRYTIEINTMYDENNDKEPLSHERPYPENIR</sequence>
<dbReference type="Gene3D" id="3.90.550.10">
    <property type="entry name" value="Spore Coat Polysaccharide Biosynthesis Protein SpsA, Chain A"/>
    <property type="match status" value="1"/>
</dbReference>
<dbReference type="PANTHER" id="PTHR48090">
    <property type="entry name" value="UNDECAPRENYL-PHOSPHATE 4-DEOXY-4-FORMAMIDO-L-ARABINOSE TRANSFERASE-RELATED"/>
    <property type="match status" value="1"/>
</dbReference>
<name>A0A1I2RBM5_9BACL</name>
<keyword evidence="4 7" id="KW-0812">Transmembrane</keyword>
<evidence type="ECO:0000256" key="2">
    <source>
        <dbReference type="ARBA" id="ARBA00022676"/>
    </source>
</evidence>
<feature type="transmembrane region" description="Helical" evidence="7">
    <location>
        <begin position="272"/>
        <end position="296"/>
    </location>
</feature>
<dbReference type="AlphaFoldDB" id="A0A1I2RBM5"/>
<evidence type="ECO:0000256" key="4">
    <source>
        <dbReference type="ARBA" id="ARBA00022692"/>
    </source>
</evidence>
<reference evidence="10" key="1">
    <citation type="submission" date="2016-10" db="EMBL/GenBank/DDBJ databases">
        <authorList>
            <person name="Varghese N."/>
            <person name="Submissions S."/>
        </authorList>
    </citation>
    <scope>NUCLEOTIDE SEQUENCE [LARGE SCALE GENOMIC DNA]</scope>
    <source>
        <strain evidence="10">ATCC 700379</strain>
    </source>
</reference>
<dbReference type="SUPFAM" id="SSF53448">
    <property type="entry name" value="Nucleotide-diphospho-sugar transferases"/>
    <property type="match status" value="1"/>
</dbReference>
<dbReference type="STRING" id="269670.SAMN02982927_01509"/>
<evidence type="ECO:0000256" key="6">
    <source>
        <dbReference type="ARBA" id="ARBA00023136"/>
    </source>
</evidence>
<accession>A0A1I2RBM5</accession>
<proteinExistence type="predicted"/>
<dbReference type="GO" id="GO:0016757">
    <property type="term" value="F:glycosyltransferase activity"/>
    <property type="evidence" value="ECO:0007669"/>
    <property type="project" value="UniProtKB-KW"/>
</dbReference>
<comment type="subcellular location">
    <subcellularLocation>
        <location evidence="1">Membrane</location>
        <topology evidence="1">Multi-pass membrane protein</topology>
    </subcellularLocation>
</comment>
<keyword evidence="6 7" id="KW-0472">Membrane</keyword>
<dbReference type="Pfam" id="PF00535">
    <property type="entry name" value="Glycos_transf_2"/>
    <property type="match status" value="1"/>
</dbReference>
<keyword evidence="2" id="KW-0328">Glycosyltransferase</keyword>
<gene>
    <name evidence="9" type="ORF">SAMN02982927_01509</name>
</gene>
<dbReference type="RefSeq" id="WP_093671614.1">
    <property type="nucleotide sequence ID" value="NZ_FOOY01000009.1"/>
</dbReference>
<evidence type="ECO:0000256" key="3">
    <source>
        <dbReference type="ARBA" id="ARBA00022679"/>
    </source>
</evidence>
<keyword evidence="5 7" id="KW-1133">Transmembrane helix</keyword>
<dbReference type="InterPro" id="IPR001173">
    <property type="entry name" value="Glyco_trans_2-like"/>
</dbReference>
<organism evidence="9 10">
    <name type="scientific">Sporolactobacillus nakayamae</name>
    <dbReference type="NCBI Taxonomy" id="269670"/>
    <lineage>
        <taxon>Bacteria</taxon>
        <taxon>Bacillati</taxon>
        <taxon>Bacillota</taxon>
        <taxon>Bacilli</taxon>
        <taxon>Bacillales</taxon>
        <taxon>Sporolactobacillaceae</taxon>
        <taxon>Sporolactobacillus</taxon>
    </lineage>
</organism>
<dbReference type="Proteomes" id="UP000198752">
    <property type="component" value="Unassembled WGS sequence"/>
</dbReference>
<evidence type="ECO:0000256" key="5">
    <source>
        <dbReference type="ARBA" id="ARBA00022989"/>
    </source>
</evidence>
<dbReference type="GO" id="GO:0005886">
    <property type="term" value="C:plasma membrane"/>
    <property type="evidence" value="ECO:0007669"/>
    <property type="project" value="TreeGrafter"/>
</dbReference>
<evidence type="ECO:0000256" key="1">
    <source>
        <dbReference type="ARBA" id="ARBA00004141"/>
    </source>
</evidence>
<evidence type="ECO:0000256" key="7">
    <source>
        <dbReference type="SAM" id="Phobius"/>
    </source>
</evidence>
<dbReference type="InterPro" id="IPR029044">
    <property type="entry name" value="Nucleotide-diphossugar_trans"/>
</dbReference>
<dbReference type="PANTHER" id="PTHR48090:SF1">
    <property type="entry name" value="PROPHAGE BACTOPRENOL GLUCOSYL TRANSFERASE HOMOLOG"/>
    <property type="match status" value="1"/>
</dbReference>
<feature type="transmembrane region" description="Helical" evidence="7">
    <location>
        <begin position="239"/>
        <end position="260"/>
    </location>
</feature>
<evidence type="ECO:0000313" key="10">
    <source>
        <dbReference type="Proteomes" id="UP000198752"/>
    </source>
</evidence>